<evidence type="ECO:0000313" key="6">
    <source>
        <dbReference type="EMBL" id="PLC53117.1"/>
    </source>
</evidence>
<comment type="caution">
    <text evidence="6">The sequence shown here is derived from an EMBL/GenBank/DDBJ whole genome shotgun (WGS) entry which is preliminary data.</text>
</comment>
<proteinExistence type="predicted"/>
<dbReference type="GO" id="GO:0005384">
    <property type="term" value="F:manganese ion transmembrane transporter activity"/>
    <property type="evidence" value="ECO:0007669"/>
    <property type="project" value="InterPro"/>
</dbReference>
<protein>
    <recommendedName>
        <fullName evidence="8">VIT family protein</fullName>
    </recommendedName>
</protein>
<evidence type="ECO:0000256" key="2">
    <source>
        <dbReference type="ARBA" id="ARBA00022692"/>
    </source>
</evidence>
<evidence type="ECO:0000256" key="5">
    <source>
        <dbReference type="SAM" id="Phobius"/>
    </source>
</evidence>
<sequence length="229" mass="23261">MRHGEQHRTHRTGWLRAAVLGANDGIVSTASLVLGVAASGASTRAILVAGVAGLVAGAMSMAAGEYVSVSSQSDTERADLTREVKELAANPEQEHEELVSIYVRRGLDSTLASRVATQLMSHDALGAHGRDELGISDTLAAKPVQAAFASAGTFAVGATLPLLMVLMLPNAALMWGIAVSSLFFLALLGLLAASAGGAPALVSVLRVSFWGALAMGLTAAVGALFGVSA</sequence>
<reference evidence="6 7" key="1">
    <citation type="submission" date="2017-10" db="EMBL/GenBank/DDBJ databases">
        <title>Two draft genome sequences of Pusillimonas sp. strains isolated from a nitrate- and radionuclide-contaminated groundwater in Russia.</title>
        <authorList>
            <person name="Grouzdev D.S."/>
            <person name="Tourova T.P."/>
            <person name="Goeva M.A."/>
            <person name="Babich T.L."/>
            <person name="Sokolova D.S."/>
            <person name="Abdullin R."/>
            <person name="Poltaraus A.B."/>
            <person name="Toshchakov S.V."/>
            <person name="Nazina T.N."/>
        </authorList>
    </citation>
    <scope>NUCLEOTIDE SEQUENCE [LARGE SCALE GENOMIC DNA]</scope>
    <source>
        <strain evidence="6 7">JR1/69-2-13</strain>
    </source>
</reference>
<feature type="transmembrane region" description="Helical" evidence="5">
    <location>
        <begin position="207"/>
        <end position="227"/>
    </location>
</feature>
<feature type="transmembrane region" description="Helical" evidence="5">
    <location>
        <begin position="45"/>
        <end position="63"/>
    </location>
</feature>
<dbReference type="GO" id="GO:0030026">
    <property type="term" value="P:intracellular manganese ion homeostasis"/>
    <property type="evidence" value="ECO:0007669"/>
    <property type="project" value="InterPro"/>
</dbReference>
<feature type="transmembrane region" description="Helical" evidence="5">
    <location>
        <begin position="146"/>
        <end position="166"/>
    </location>
</feature>
<dbReference type="OrthoDB" id="9789677at2"/>
<dbReference type="EMBL" id="PDNV01000009">
    <property type="protein sequence ID" value="PLC53117.1"/>
    <property type="molecule type" value="Genomic_DNA"/>
</dbReference>
<keyword evidence="2 5" id="KW-0812">Transmembrane</keyword>
<gene>
    <name evidence="6" type="ORF">CR155_15095</name>
</gene>
<dbReference type="Pfam" id="PF01988">
    <property type="entry name" value="VIT1"/>
    <property type="match status" value="1"/>
</dbReference>
<keyword evidence="7" id="KW-1185">Reference proteome</keyword>
<evidence type="ECO:0000313" key="7">
    <source>
        <dbReference type="Proteomes" id="UP000234328"/>
    </source>
</evidence>
<keyword evidence="4 5" id="KW-0472">Membrane</keyword>
<comment type="subcellular location">
    <subcellularLocation>
        <location evidence="1">Endomembrane system</location>
        <topology evidence="1">Multi-pass membrane protein</topology>
    </subcellularLocation>
</comment>
<organism evidence="6 7">
    <name type="scientific">Pollutimonas nitritireducens</name>
    <dbReference type="NCBI Taxonomy" id="2045209"/>
    <lineage>
        <taxon>Bacteria</taxon>
        <taxon>Pseudomonadati</taxon>
        <taxon>Pseudomonadota</taxon>
        <taxon>Betaproteobacteria</taxon>
        <taxon>Burkholderiales</taxon>
        <taxon>Alcaligenaceae</taxon>
        <taxon>Pollutimonas</taxon>
    </lineage>
</organism>
<keyword evidence="3 5" id="KW-1133">Transmembrane helix</keyword>
<dbReference type="AlphaFoldDB" id="A0A2N4UDP6"/>
<dbReference type="RefSeq" id="WP_102070860.1">
    <property type="nucleotide sequence ID" value="NZ_PDNV01000009.1"/>
</dbReference>
<name>A0A2N4UDP6_9BURK</name>
<evidence type="ECO:0000256" key="1">
    <source>
        <dbReference type="ARBA" id="ARBA00004127"/>
    </source>
</evidence>
<dbReference type="GO" id="GO:0012505">
    <property type="term" value="C:endomembrane system"/>
    <property type="evidence" value="ECO:0007669"/>
    <property type="project" value="UniProtKB-SubCell"/>
</dbReference>
<dbReference type="CDD" id="cd02432">
    <property type="entry name" value="Nodulin-21_like_1"/>
    <property type="match status" value="1"/>
</dbReference>
<dbReference type="Proteomes" id="UP000234328">
    <property type="component" value="Unassembled WGS sequence"/>
</dbReference>
<evidence type="ECO:0008006" key="8">
    <source>
        <dbReference type="Google" id="ProtNLM"/>
    </source>
</evidence>
<feature type="transmembrane region" description="Helical" evidence="5">
    <location>
        <begin position="173"/>
        <end position="195"/>
    </location>
</feature>
<evidence type="ECO:0000256" key="4">
    <source>
        <dbReference type="ARBA" id="ARBA00023136"/>
    </source>
</evidence>
<evidence type="ECO:0000256" key="3">
    <source>
        <dbReference type="ARBA" id="ARBA00022989"/>
    </source>
</evidence>
<accession>A0A2N4UDP6</accession>
<dbReference type="InterPro" id="IPR008217">
    <property type="entry name" value="Ccc1_fam"/>
</dbReference>
<feature type="transmembrane region" description="Helical" evidence="5">
    <location>
        <begin position="14"/>
        <end position="38"/>
    </location>
</feature>
<dbReference type="PANTHER" id="PTHR31851">
    <property type="entry name" value="FE(2+)/MN(2+) TRANSPORTER PCL1"/>
    <property type="match status" value="1"/>
</dbReference>